<protein>
    <submittedName>
        <fullName evidence="2">Lytic murein transglycosylase</fullName>
    </submittedName>
</protein>
<gene>
    <name evidence="2" type="ORF">ISN26_06355</name>
</gene>
<keyword evidence="3" id="KW-1185">Reference proteome</keyword>
<sequence length="54" mass="6344">PVHAGPYALVDLENEDEVVYRAGTMNYYALTRYNRSNKYAMTVYDLAREIKERL</sequence>
<accession>A0A930UI59</accession>
<proteinExistence type="predicted"/>
<dbReference type="Proteomes" id="UP000604381">
    <property type="component" value="Unassembled WGS sequence"/>
</dbReference>
<dbReference type="InterPro" id="IPR023346">
    <property type="entry name" value="Lysozyme-like_dom_sf"/>
</dbReference>
<name>A0A930UI59_9GAMM</name>
<evidence type="ECO:0000313" key="2">
    <source>
        <dbReference type="EMBL" id="MBF2735679.1"/>
    </source>
</evidence>
<feature type="domain" description="Transglycosylase SLT" evidence="1">
    <location>
        <begin position="19"/>
        <end position="48"/>
    </location>
</feature>
<dbReference type="EMBL" id="JADHEI010000050">
    <property type="protein sequence ID" value="MBF2735679.1"/>
    <property type="molecule type" value="Genomic_DNA"/>
</dbReference>
<feature type="non-terminal residue" evidence="2">
    <location>
        <position position="1"/>
    </location>
</feature>
<dbReference type="Pfam" id="PF13406">
    <property type="entry name" value="SLT_2"/>
    <property type="match status" value="1"/>
</dbReference>
<evidence type="ECO:0000313" key="3">
    <source>
        <dbReference type="Proteomes" id="UP000604381"/>
    </source>
</evidence>
<dbReference type="SUPFAM" id="SSF53955">
    <property type="entry name" value="Lysozyme-like"/>
    <property type="match status" value="1"/>
</dbReference>
<organism evidence="2 3">
    <name type="scientific">Candidatus Amphirhobacter heronislandensis</name>
    <dbReference type="NCBI Taxonomy" id="1732024"/>
    <lineage>
        <taxon>Bacteria</taxon>
        <taxon>Pseudomonadati</taxon>
        <taxon>Pseudomonadota</taxon>
        <taxon>Gammaproteobacteria</taxon>
        <taxon>Candidatus Tethybacterales</taxon>
        <taxon>Candidatus Tethybacteraceae</taxon>
        <taxon>Candidatus Amphirhobacter</taxon>
    </lineage>
</organism>
<comment type="caution">
    <text evidence="2">The sequence shown here is derived from an EMBL/GenBank/DDBJ whole genome shotgun (WGS) entry which is preliminary data.</text>
</comment>
<dbReference type="AlphaFoldDB" id="A0A930UI59"/>
<dbReference type="InterPro" id="IPR031304">
    <property type="entry name" value="SLT_2"/>
</dbReference>
<reference evidence="2" key="1">
    <citation type="submission" date="2020-10" db="EMBL/GenBank/DDBJ databases">
        <title>An improved Amphimedon queenslandica hologenome assembly reveals how three proteobacterial symbionts can extend the metabolic phenotypic of their marine sponge host.</title>
        <authorList>
            <person name="Degnan B."/>
            <person name="Degnan S."/>
            <person name="Xiang X."/>
        </authorList>
    </citation>
    <scope>NUCLEOTIDE SEQUENCE</scope>
    <source>
        <strain evidence="2">AqS2</strain>
    </source>
</reference>
<evidence type="ECO:0000259" key="1">
    <source>
        <dbReference type="Pfam" id="PF13406"/>
    </source>
</evidence>
<dbReference type="Gene3D" id="1.10.530.10">
    <property type="match status" value="1"/>
</dbReference>